<dbReference type="CDD" id="cd18808">
    <property type="entry name" value="SF1_C_Upf1"/>
    <property type="match status" value="1"/>
</dbReference>
<dbReference type="PANTHER" id="PTHR10887">
    <property type="entry name" value="DNA2/NAM7 HELICASE FAMILY"/>
    <property type="match status" value="1"/>
</dbReference>
<keyword evidence="1" id="KW-0378">Hydrolase</keyword>
<feature type="domain" description="DNA2/NAM7 helicase helicase" evidence="2">
    <location>
        <begin position="483"/>
        <end position="732"/>
    </location>
</feature>
<keyword evidence="1" id="KW-0347">Helicase</keyword>
<dbReference type="Gene3D" id="3.40.50.300">
    <property type="entry name" value="P-loop containing nucleotide triphosphate hydrolases"/>
    <property type="match status" value="2"/>
</dbReference>
<dbReference type="PANTHER" id="PTHR10887:SF495">
    <property type="entry name" value="HELICASE SENATAXIN ISOFORM X1-RELATED"/>
    <property type="match status" value="1"/>
</dbReference>
<evidence type="ECO:0000313" key="5">
    <source>
        <dbReference type="Proteomes" id="UP001172684"/>
    </source>
</evidence>
<feature type="domain" description="DNA2/NAM7 helicase-like C-terminal" evidence="3">
    <location>
        <begin position="757"/>
        <end position="948"/>
    </location>
</feature>
<dbReference type="InterPro" id="IPR047187">
    <property type="entry name" value="SF1_C_Upf1"/>
</dbReference>
<evidence type="ECO:0008006" key="6">
    <source>
        <dbReference type="Google" id="ProtNLM"/>
    </source>
</evidence>
<dbReference type="Proteomes" id="UP001172684">
    <property type="component" value="Unassembled WGS sequence"/>
</dbReference>
<gene>
    <name evidence="4" type="ORF">H2201_001148</name>
</gene>
<reference evidence="4" key="1">
    <citation type="submission" date="2022-10" db="EMBL/GenBank/DDBJ databases">
        <title>Culturing micro-colonial fungi from biological soil crusts in the Mojave desert and describing Neophaeococcomyces mojavensis, and introducing the new genera and species Taxawa tesnikishii.</title>
        <authorList>
            <person name="Kurbessoian T."/>
            <person name="Stajich J.E."/>
        </authorList>
    </citation>
    <scope>NUCLEOTIDE SEQUENCE</scope>
    <source>
        <strain evidence="4">TK_1</strain>
    </source>
</reference>
<proteinExistence type="predicted"/>
<protein>
    <recommendedName>
        <fullName evidence="6">DNA2/NAM7 helicase-like C-terminal domain-containing protein</fullName>
    </recommendedName>
</protein>
<evidence type="ECO:0000259" key="3">
    <source>
        <dbReference type="Pfam" id="PF13087"/>
    </source>
</evidence>
<dbReference type="EMBL" id="JAPDRL010000005">
    <property type="protein sequence ID" value="KAJ9668902.1"/>
    <property type="molecule type" value="Genomic_DNA"/>
</dbReference>
<organism evidence="4 5">
    <name type="scientific">Coniosporium apollinis</name>
    <dbReference type="NCBI Taxonomy" id="61459"/>
    <lineage>
        <taxon>Eukaryota</taxon>
        <taxon>Fungi</taxon>
        <taxon>Dikarya</taxon>
        <taxon>Ascomycota</taxon>
        <taxon>Pezizomycotina</taxon>
        <taxon>Dothideomycetes</taxon>
        <taxon>Dothideomycetes incertae sedis</taxon>
        <taxon>Coniosporium</taxon>
    </lineage>
</organism>
<dbReference type="InterPro" id="IPR045055">
    <property type="entry name" value="DNA2/NAM7-like"/>
</dbReference>
<dbReference type="InterPro" id="IPR041677">
    <property type="entry name" value="DNA2/NAM7_AAA_11"/>
</dbReference>
<keyword evidence="5" id="KW-1185">Reference proteome</keyword>
<evidence type="ECO:0000313" key="4">
    <source>
        <dbReference type="EMBL" id="KAJ9668902.1"/>
    </source>
</evidence>
<dbReference type="InterPro" id="IPR027417">
    <property type="entry name" value="P-loop_NTPase"/>
</dbReference>
<dbReference type="SUPFAM" id="SSF52540">
    <property type="entry name" value="P-loop containing nucleoside triphosphate hydrolases"/>
    <property type="match status" value="1"/>
</dbReference>
<dbReference type="Pfam" id="PF13087">
    <property type="entry name" value="AAA_12"/>
    <property type="match status" value="1"/>
</dbReference>
<name>A0ABQ9P955_9PEZI</name>
<keyword evidence="1" id="KW-0067">ATP-binding</keyword>
<accession>A0ABQ9P955</accession>
<dbReference type="InterPro" id="IPR041679">
    <property type="entry name" value="DNA2/NAM7-like_C"/>
</dbReference>
<sequence>MPFPAVAVQQPLDLPQLPRYYTQRRNEIEPELKRHNRGLIATATCIREYQDDAPNDKWAIGNLTAERAAGAHLPIRVQLELQSLLPLMRVLVQDEDMYHETLLIDPDDCEHVLLSIPPEDDPVRLDCRFLPDRRPIRVLTTRGAFRPGSKYEESFQRASDARALQLSFRPALPVESDIINLFQRSLNGRASGRNGVLRNNWWISRHMDYREKAPAQRYMGFRSAVSAPDIPPWLATGEGRKYANSFSQQRISNPLFHSSKMLEDILQPALLWERKAEHYAYSDQFSARARFSATFHRTMRGKHFLIKIRIRGQSIQCGGEWVLPEDGCTAAVRVMEGAIIPTPVISPVLWSGKLRRAPGSFGCDLFMICEIPSQLARKNPAIPPGSHVTNRLRIRITSKDVATERKMAAVEKAAHFVSPLEHDVHQQTKLEWFSLRNVLFGGRGERGRQSPNFVTQFHNSSDLLSQEVDRIRNLVLNIIPRGLNLPQKNAYDSLLSGAPAALALVEGLPGAGKMECLTRFTYALALMNFRVLYVTEADAGAQVAASSFHQYSTVSGKGELNHAFVRLLHANAEALPDPCNASPQTNPETLLELDAVECLLDPVNAHAVLAARIEAFVTIPHNRNNQAVKDYLLYKNNFDKGLPAPRRKGLDAYSKVWSRLEQLIFRAHRVVFSTLTAAHGLYNRGFQADVVILDEASHTSTPAALQPLVDQEKIKLVVLAGDSHQLDPCVLSAARSTNPLANWLQISALDYFLAQPWNHRFRLNQNFRSHPDIVALTSELFYKKELVPDLTSVMHYADALTLTVQTALGSLYFNIFQQHDWRRCFFVDVPSLPEAEPNGASHANPGGINAILTMVRGLVAFGVSGDDTGIITMYRFDRDEMAAGLEHAGISSVECGTIDAFQGREQPIVILHFVAAFSPQGPFSFTRDRQRLCVALSRARRYLFVFGNLSYWEAHEGRWAYREKLMANFVNIVRRQQGPIVRVRYPQNRVDTVLTHRL</sequence>
<dbReference type="Pfam" id="PF13086">
    <property type="entry name" value="AAA_11"/>
    <property type="match status" value="1"/>
</dbReference>
<comment type="caution">
    <text evidence="4">The sequence shown here is derived from an EMBL/GenBank/DDBJ whole genome shotgun (WGS) entry which is preliminary data.</text>
</comment>
<evidence type="ECO:0000259" key="2">
    <source>
        <dbReference type="Pfam" id="PF13086"/>
    </source>
</evidence>
<keyword evidence="1" id="KW-0547">Nucleotide-binding</keyword>
<evidence type="ECO:0000256" key="1">
    <source>
        <dbReference type="ARBA" id="ARBA00022806"/>
    </source>
</evidence>